<dbReference type="Gene3D" id="3.30.1360.170">
    <property type="match status" value="2"/>
</dbReference>
<dbReference type="CDD" id="cd00085">
    <property type="entry name" value="HNHc"/>
    <property type="match status" value="1"/>
</dbReference>
<dbReference type="SMART" id="SM00305">
    <property type="entry name" value="HintC"/>
    <property type="match status" value="1"/>
</dbReference>
<dbReference type="Gene3D" id="2.170.16.10">
    <property type="entry name" value="Hedgehog/Intein (Hint) domain"/>
    <property type="match status" value="1"/>
</dbReference>
<dbReference type="KEGG" id="hhg:XM38_034950"/>
<dbReference type="RefSeq" id="WP_080806688.1">
    <property type="nucleotide sequence ID" value="NZ_CP021983.2"/>
</dbReference>
<dbReference type="SUPFAM" id="SSF69796">
    <property type="entry name" value="Thymidylate synthase-complementing protein Thy1"/>
    <property type="match status" value="2"/>
</dbReference>
<evidence type="ECO:0000313" key="4">
    <source>
        <dbReference type="Proteomes" id="UP000191901"/>
    </source>
</evidence>
<dbReference type="Proteomes" id="UP000191901">
    <property type="component" value="Chromosome"/>
</dbReference>
<dbReference type="PROSITE" id="PS50818">
    <property type="entry name" value="INTEIN_C_TER"/>
    <property type="match status" value="1"/>
</dbReference>
<dbReference type="EC" id="2.1.1.148" evidence="1"/>
<dbReference type="GO" id="GO:0004799">
    <property type="term" value="F:thymidylate synthase activity"/>
    <property type="evidence" value="ECO:0007669"/>
    <property type="project" value="TreeGrafter"/>
</dbReference>
<reference evidence="3 4" key="1">
    <citation type="journal article" date="2016" name="Biochim. Biophys. Acta">
        <title>Characterization of red-shifted phycobilisomes isolated from the chlorophyll f-containing cyanobacterium Halomicronema hongdechloris.</title>
        <authorList>
            <person name="Li Y."/>
            <person name="Lin Y."/>
            <person name="Garvey C.J."/>
            <person name="Birch D."/>
            <person name="Corkery R.W."/>
            <person name="Loughlin P.C."/>
            <person name="Scheer H."/>
            <person name="Willows R.D."/>
            <person name="Chen M."/>
        </authorList>
    </citation>
    <scope>NUCLEOTIDE SEQUENCE [LARGE SCALE GENOMIC DNA]</scope>
    <source>
        <strain evidence="3 4">C2206</strain>
    </source>
</reference>
<dbReference type="EMBL" id="CP021983">
    <property type="protein sequence ID" value="ASC72537.1"/>
    <property type="molecule type" value="Genomic_DNA"/>
</dbReference>
<dbReference type="PROSITE" id="PS50817">
    <property type="entry name" value="INTEIN_N_TER"/>
    <property type="match status" value="1"/>
</dbReference>
<gene>
    <name evidence="3" type="ORF">XM38_034950</name>
</gene>
<feature type="domain" description="Hint" evidence="2">
    <location>
        <begin position="509"/>
        <end position="555"/>
    </location>
</feature>
<evidence type="ECO:0000256" key="1">
    <source>
        <dbReference type="NCBIfam" id="TIGR02170"/>
    </source>
</evidence>
<dbReference type="InterPro" id="IPR003586">
    <property type="entry name" value="Hint_dom_C"/>
</dbReference>
<dbReference type="InterPro" id="IPR036098">
    <property type="entry name" value="Thymidylate_synthase_ThyX_sf"/>
</dbReference>
<dbReference type="InterPro" id="IPR003669">
    <property type="entry name" value="Thymidylate_synthase_ThyX"/>
</dbReference>
<dbReference type="Pfam" id="PF14890">
    <property type="entry name" value="Intein_splicing"/>
    <property type="match status" value="1"/>
</dbReference>
<dbReference type="GO" id="GO:0050797">
    <property type="term" value="F:thymidylate synthase (FAD) activity"/>
    <property type="evidence" value="ECO:0007669"/>
    <property type="project" value="UniProtKB-UniRule"/>
</dbReference>
<dbReference type="AlphaFoldDB" id="A0A1Z3HQY0"/>
<dbReference type="GO" id="GO:0016539">
    <property type="term" value="P:intein-mediated protein splicing"/>
    <property type="evidence" value="ECO:0007669"/>
    <property type="project" value="InterPro"/>
</dbReference>
<dbReference type="InterPro" id="IPR003615">
    <property type="entry name" value="HNH_nuc"/>
</dbReference>
<keyword evidence="4" id="KW-1185">Reference proteome</keyword>
<evidence type="ECO:0000259" key="2">
    <source>
        <dbReference type="SMART" id="SM00305"/>
    </source>
</evidence>
<dbReference type="OrthoDB" id="527496at2"/>
<dbReference type="SUPFAM" id="SSF51294">
    <property type="entry name" value="Hedgehog/intein (Hint) domain"/>
    <property type="match status" value="1"/>
</dbReference>
<dbReference type="GO" id="GO:0004519">
    <property type="term" value="F:endonuclease activity"/>
    <property type="evidence" value="ECO:0007669"/>
    <property type="project" value="InterPro"/>
</dbReference>
<dbReference type="GO" id="GO:0003676">
    <property type="term" value="F:nucleic acid binding"/>
    <property type="evidence" value="ECO:0007669"/>
    <property type="project" value="InterPro"/>
</dbReference>
<organism evidence="3 4">
    <name type="scientific">Halomicronema hongdechloris C2206</name>
    <dbReference type="NCBI Taxonomy" id="1641165"/>
    <lineage>
        <taxon>Bacteria</taxon>
        <taxon>Bacillati</taxon>
        <taxon>Cyanobacteriota</taxon>
        <taxon>Cyanophyceae</taxon>
        <taxon>Nodosilineales</taxon>
        <taxon>Nodosilineaceae</taxon>
        <taxon>Halomicronema</taxon>
    </lineage>
</organism>
<protein>
    <recommendedName>
        <fullName evidence="1">FAD-dependent thymidylate synthase</fullName>
        <ecNumber evidence="1">2.1.1.148</ecNumber>
    </recommendedName>
</protein>
<dbReference type="PANTHER" id="PTHR34934:SF1">
    <property type="entry name" value="FLAVIN-DEPENDENT THYMIDYLATE SYNTHASE"/>
    <property type="match status" value="1"/>
</dbReference>
<dbReference type="InterPro" id="IPR030934">
    <property type="entry name" value="Intein_C"/>
</dbReference>
<accession>A0A1Z3HQY0</accession>
<dbReference type="GO" id="GO:0070402">
    <property type="term" value="F:NADPH binding"/>
    <property type="evidence" value="ECO:0007669"/>
    <property type="project" value="TreeGrafter"/>
</dbReference>
<dbReference type="PROSITE" id="PS51331">
    <property type="entry name" value="THYX"/>
    <property type="match status" value="1"/>
</dbReference>
<dbReference type="GO" id="GO:0008270">
    <property type="term" value="F:zinc ion binding"/>
    <property type="evidence" value="ECO:0007669"/>
    <property type="project" value="InterPro"/>
</dbReference>
<proteinExistence type="predicted"/>
<name>A0A1Z3HQY0_9CYAN</name>
<sequence length="693" mass="80097">MDRFTVEVISQTSNPQQVIYAAMHQDYAEGFVTHEREQWPSEERCGAIIINHLLKGGRGHYGPLEHPQIVLNIGWFPHSTMQQIRTHRVGVSFDVQCLAGDTEVTFVKASGELRKIQIAELHDLWTNGEKAIRERKIRGRNGEPPGQYRRDCKKRLKAMRLRLLNEATSHFETGHIRDIMCSGLQPIYRMTFEDGRTLDCTTNHRLLTTEGWQTMRKAIGLETAPDGEVLAMTRQCRVISNGIVAAGKGIYRDKTWLARHIELGLSTKEIANLAECSETAVRDWAKRLGLELNQRDTRFQEGQKPWNYNPNALYRDKQWLEKQLQQGLPVDQIAQAADCSIEAIKKWVYQYGLSLNKRPTPFQKGEPPWNKGKPGYQLNLSPESLKKRRENAACYTKRGPESNFWKGGTSDQRELIGAWTRQNAPQVHEKFNYICQRCGCRGGELQAYHLVPVFADKSLAYEFENLVSLCKSCHENIHHNHLEIEFAENFQPITKPTDWQPKPKPLGRKLRAHPLKVIGVEYLGFQMTYDLEVEGPWHNFVANGLVVHNSFRYTGKRILDVVEGKRDVEDVFYLRPVGSYSDRQGKKYDYTADQRQQDLEWCLEASRRYQQRIEAGFAEEHARGLIPFDIRQHWVMSANVRSLMHLLDLRWKGDAQLEAQKLCEAIWPHFQAWVPAIATWYEDSRLKKARLAP</sequence>
<dbReference type="Gene3D" id="1.10.30.50">
    <property type="match status" value="1"/>
</dbReference>
<dbReference type="STRING" id="1641165.XM38_05945"/>
<dbReference type="InterPro" id="IPR006141">
    <property type="entry name" value="Intein_N"/>
</dbReference>
<dbReference type="NCBIfam" id="TIGR01443">
    <property type="entry name" value="intein_Cterm"/>
    <property type="match status" value="1"/>
</dbReference>
<dbReference type="CDD" id="cd20175">
    <property type="entry name" value="ThyX"/>
    <property type="match status" value="1"/>
</dbReference>
<dbReference type="GO" id="GO:0050660">
    <property type="term" value="F:flavin adenine dinucleotide binding"/>
    <property type="evidence" value="ECO:0007669"/>
    <property type="project" value="UniProtKB-UniRule"/>
</dbReference>
<evidence type="ECO:0000313" key="3">
    <source>
        <dbReference type="EMBL" id="ASC72537.1"/>
    </source>
</evidence>
<dbReference type="NCBIfam" id="TIGR02170">
    <property type="entry name" value="thyX"/>
    <property type="match status" value="1"/>
</dbReference>
<dbReference type="GO" id="GO:0006231">
    <property type="term" value="P:dTMP biosynthetic process"/>
    <property type="evidence" value="ECO:0007669"/>
    <property type="project" value="UniProtKB-UniRule"/>
</dbReference>
<dbReference type="InterPro" id="IPR036844">
    <property type="entry name" value="Hint_dom_sf"/>
</dbReference>
<dbReference type="Pfam" id="PF02511">
    <property type="entry name" value="Thy1"/>
    <property type="match status" value="2"/>
</dbReference>
<dbReference type="PANTHER" id="PTHR34934">
    <property type="entry name" value="FLAVIN-DEPENDENT THYMIDYLATE SYNTHASE"/>
    <property type="match status" value="1"/>
</dbReference>